<feature type="compositionally biased region" description="Basic and acidic residues" evidence="1">
    <location>
        <begin position="72"/>
        <end position="82"/>
    </location>
</feature>
<feature type="region of interest" description="Disordered" evidence="1">
    <location>
        <begin position="24"/>
        <end position="82"/>
    </location>
</feature>
<feature type="compositionally biased region" description="Polar residues" evidence="1">
    <location>
        <begin position="39"/>
        <end position="50"/>
    </location>
</feature>
<evidence type="ECO:0000313" key="3">
    <source>
        <dbReference type="Proteomes" id="UP000799118"/>
    </source>
</evidence>
<keyword evidence="3" id="KW-1185">Reference proteome</keyword>
<proteinExistence type="predicted"/>
<sequence>MPVTKQPMTIIIPHEAKLRHALKSANDIHSSKSPRVPTSAMTPKSSNSYERAQLGPKAERRSFKPSSLIRGMDLRVSEDMAD</sequence>
<protein>
    <submittedName>
        <fullName evidence="2">Uncharacterized protein</fullName>
    </submittedName>
</protein>
<evidence type="ECO:0000313" key="2">
    <source>
        <dbReference type="EMBL" id="KAE9383783.1"/>
    </source>
</evidence>
<dbReference type="EMBL" id="ML770330">
    <property type="protein sequence ID" value="KAE9383783.1"/>
    <property type="molecule type" value="Genomic_DNA"/>
</dbReference>
<gene>
    <name evidence="2" type="ORF">BT96DRAFT_1008795</name>
</gene>
<name>A0A6A4GEI7_9AGAR</name>
<dbReference type="Proteomes" id="UP000799118">
    <property type="component" value="Unassembled WGS sequence"/>
</dbReference>
<dbReference type="AlphaFoldDB" id="A0A6A4GEI7"/>
<accession>A0A6A4GEI7</accession>
<organism evidence="2 3">
    <name type="scientific">Gymnopus androsaceus JB14</name>
    <dbReference type="NCBI Taxonomy" id="1447944"/>
    <lineage>
        <taxon>Eukaryota</taxon>
        <taxon>Fungi</taxon>
        <taxon>Dikarya</taxon>
        <taxon>Basidiomycota</taxon>
        <taxon>Agaricomycotina</taxon>
        <taxon>Agaricomycetes</taxon>
        <taxon>Agaricomycetidae</taxon>
        <taxon>Agaricales</taxon>
        <taxon>Marasmiineae</taxon>
        <taxon>Omphalotaceae</taxon>
        <taxon>Gymnopus</taxon>
    </lineage>
</organism>
<evidence type="ECO:0000256" key="1">
    <source>
        <dbReference type="SAM" id="MobiDB-lite"/>
    </source>
</evidence>
<reference evidence="2" key="1">
    <citation type="journal article" date="2019" name="Environ. Microbiol.">
        <title>Fungal ecological strategies reflected in gene transcription - a case study of two litter decomposers.</title>
        <authorList>
            <person name="Barbi F."/>
            <person name="Kohler A."/>
            <person name="Barry K."/>
            <person name="Baskaran P."/>
            <person name="Daum C."/>
            <person name="Fauchery L."/>
            <person name="Ihrmark K."/>
            <person name="Kuo A."/>
            <person name="LaButti K."/>
            <person name="Lipzen A."/>
            <person name="Morin E."/>
            <person name="Grigoriev I.V."/>
            <person name="Henrissat B."/>
            <person name="Lindahl B."/>
            <person name="Martin F."/>
        </authorList>
    </citation>
    <scope>NUCLEOTIDE SEQUENCE</scope>
    <source>
        <strain evidence="2">JB14</strain>
    </source>
</reference>